<gene>
    <name evidence="1" type="ORF">EV01_1672</name>
</gene>
<sequence>MEILDNFFNYLPIPIFFYIKAILDHSKLFIVNIEFFNL</sequence>
<accession>A0A0A2B3E9</accession>
<comment type="caution">
    <text evidence="1">The sequence shown here is derived from an EMBL/GenBank/DDBJ whole genome shotgun (WGS) entry which is preliminary data.</text>
</comment>
<reference evidence="2" key="1">
    <citation type="journal article" date="2014" name="Sci. Data">
        <title>Genomes of diverse isolates of the marine cyanobacterium Prochlorococcus.</title>
        <authorList>
            <person name="Biller S."/>
            <person name="Berube P."/>
            <person name="Thompson J."/>
            <person name="Kelly L."/>
            <person name="Roggensack S."/>
            <person name="Awad L."/>
            <person name="Roache-Johnson K."/>
            <person name="Ding H."/>
            <person name="Giovannoni S.J."/>
            <person name="Moore L.R."/>
            <person name="Chisholm S.W."/>
        </authorList>
    </citation>
    <scope>NUCLEOTIDE SEQUENCE [LARGE SCALE GENOMIC DNA]</scope>
</reference>
<evidence type="ECO:0000313" key="1">
    <source>
        <dbReference type="EMBL" id="KGG07335.1"/>
    </source>
</evidence>
<dbReference type="EMBL" id="JNAR01000016">
    <property type="protein sequence ID" value="KGG07335.1"/>
    <property type="molecule type" value="Genomic_DNA"/>
</dbReference>
<evidence type="ECO:0000313" key="2">
    <source>
        <dbReference type="Proteomes" id="UP000030481"/>
    </source>
</evidence>
<dbReference type="Proteomes" id="UP000030481">
    <property type="component" value="Unassembled WGS sequence"/>
</dbReference>
<proteinExistence type="predicted"/>
<protein>
    <submittedName>
        <fullName evidence="1">Uncharacterized protein</fullName>
    </submittedName>
</protein>
<name>A0A0A2B3E9_PROMR</name>
<organism evidence="1 2">
    <name type="scientific">Prochlorococcus marinus str. MIT 9401</name>
    <dbReference type="NCBI Taxonomy" id="167551"/>
    <lineage>
        <taxon>Bacteria</taxon>
        <taxon>Bacillati</taxon>
        <taxon>Cyanobacteriota</taxon>
        <taxon>Cyanophyceae</taxon>
        <taxon>Synechococcales</taxon>
        <taxon>Prochlorococcaceae</taxon>
        <taxon>Prochlorococcus</taxon>
    </lineage>
</organism>
<dbReference type="AlphaFoldDB" id="A0A0A2B3E9"/>